<feature type="compositionally biased region" description="Basic residues" evidence="4">
    <location>
        <begin position="917"/>
        <end position="930"/>
    </location>
</feature>
<evidence type="ECO:0000256" key="3">
    <source>
        <dbReference type="PROSITE-ProRule" id="PRU00339"/>
    </source>
</evidence>
<feature type="compositionally biased region" description="Basic and acidic residues" evidence="4">
    <location>
        <begin position="907"/>
        <end position="916"/>
    </location>
</feature>
<dbReference type="Gene3D" id="1.25.40.10">
    <property type="entry name" value="Tetratricopeptide repeat domain"/>
    <property type="match status" value="5"/>
</dbReference>
<feature type="repeat" description="TPR" evidence="3">
    <location>
        <begin position="376"/>
        <end position="409"/>
    </location>
</feature>
<feature type="region of interest" description="Disordered" evidence="4">
    <location>
        <begin position="1"/>
        <end position="48"/>
    </location>
</feature>
<proteinExistence type="predicted"/>
<dbReference type="Pfam" id="PF13424">
    <property type="entry name" value="TPR_12"/>
    <property type="match status" value="4"/>
</dbReference>
<dbReference type="EMBL" id="CAJNNV010032123">
    <property type="protein sequence ID" value="CAE8639029.1"/>
    <property type="molecule type" value="Genomic_DNA"/>
</dbReference>
<name>A0A813HNC2_POLGL</name>
<comment type="caution">
    <text evidence="5">The sequence shown here is derived from an EMBL/GenBank/DDBJ whole genome shotgun (WGS) entry which is preliminary data.</text>
</comment>
<dbReference type="Pfam" id="PF13374">
    <property type="entry name" value="TPR_10"/>
    <property type="match status" value="2"/>
</dbReference>
<evidence type="ECO:0000256" key="4">
    <source>
        <dbReference type="SAM" id="MobiDB-lite"/>
    </source>
</evidence>
<dbReference type="Proteomes" id="UP000654075">
    <property type="component" value="Unassembled WGS sequence"/>
</dbReference>
<dbReference type="SMART" id="SM00028">
    <property type="entry name" value="TPR"/>
    <property type="match status" value="13"/>
</dbReference>
<dbReference type="InterPro" id="IPR011990">
    <property type="entry name" value="TPR-like_helical_dom_sf"/>
</dbReference>
<dbReference type="PANTHER" id="PTHR45641:SF19">
    <property type="entry name" value="NEPHROCYSTIN-3"/>
    <property type="match status" value="1"/>
</dbReference>
<accession>A0A813HNC2</accession>
<dbReference type="OrthoDB" id="5985555at2759"/>
<dbReference type="Pfam" id="PF13176">
    <property type="entry name" value="TPR_7"/>
    <property type="match status" value="1"/>
</dbReference>
<evidence type="ECO:0000256" key="2">
    <source>
        <dbReference type="ARBA" id="ARBA00022803"/>
    </source>
</evidence>
<feature type="region of interest" description="Disordered" evidence="4">
    <location>
        <begin position="69"/>
        <end position="106"/>
    </location>
</feature>
<dbReference type="PROSITE" id="PS50005">
    <property type="entry name" value="TPR"/>
    <property type="match status" value="3"/>
</dbReference>
<sequence length="1186" mass="130067">MSAKEAKPEASEEADNSPSASPPLDEETAGGSHRLRSPEEAGGARKSRFARNVGSVALFCQDLSKSLSARRGASSSRSRGAPTRTALLGKLNEGTPEAGSTGSGLRSKAVAQLKAGIGLTKGSKSDVANEEELAEEADRQFKDVVEELGLTANPVVKELGDEQLLAMKRAGTLDVNKVELQTSFKRHKATLGKALFEAETANIMGVELFGMGDFVAAEAYFRRALELTSENKKPAAREVAVLKEFLAQRFDGSTAALYSDLVRGEYPSALGRKLFVEALHRLSYPGDADRVFSMVDSVANDGKVSLPELNAVLKAKQVQLNGMDREPVQKGVVLSNLAACVLQQGNTMDAMQHLRKAARVGRFAAHEGGDTHPNVLTVLTNMAVAYIHLGDLDAALNYIAQVLEAQEKSLGRLSPEVLQLYYLTGLCFLLKANRIQIQYDRRRMDSKSQQNPVEVNYNLAQLVFKETLQRQQACVVQLETRDEDDPVPVGYLDQLKLDIARSHEIIAEIHEKRGELKRALPHLRWALDAKESILSETDPELVSVLNMLAAVCIKSGLNEEALHAMERATAASEEIFGESSLARATEFYYVGLTHFRIGAEQGRAGNKGEMAISLARALEKLQDCHDLRVALLGEETEEVAATAQLMGSIYLANGDRSEARRRFERALLIRLQVPHLGRSHASTASSAHALGCLYGRTPRRQEEAVLLLRKAVHVREIRLGSESLYLADSLHELGSVLLRRHGHGDYEAALQHLARAAKIREKGKLGKRSLVYAASLHQLGQAHIHLGMAMEARPYLQAALALREKLSGKHSAQSSASRNALGIALAASGENDLALKHLRSAYKDRETIFGPSHVVSADSLHQVGLVFVKKECLEEALAPIHRALEVRIQLNEADCKARMEDSDEDPKDLVKKESARTKRVQKRRKLRDLKKRREEGRQRKADDTTQAGSPLASPRGSQGNNFGNAIKNSPGSPHDEESDSEVEISDVGVDIRGFLAQTIADAMQVLSTVYLDMGNFKDSHHWLDRCSCIREEAFGNLSSEFGESMHHFGLLWRSQDKLARALKYFRRALHAREKACGHQHDATASTCAQLAEVLVELGHRDEAGIFMNRALAIKESIYGAHDPDVVAIREKWGGLSAAGMEYDPVTAGEALPHVSRRSAESFLHGFKARNKEIHSAAVEDAKQDPE</sequence>
<dbReference type="PANTHER" id="PTHR45641">
    <property type="entry name" value="TETRATRICOPEPTIDE REPEAT PROTEIN (AFU_ORTHOLOGUE AFUA_6G03870)"/>
    <property type="match status" value="1"/>
</dbReference>
<evidence type="ECO:0000313" key="6">
    <source>
        <dbReference type="Proteomes" id="UP000654075"/>
    </source>
</evidence>
<keyword evidence="6" id="KW-1185">Reference proteome</keyword>
<keyword evidence="1" id="KW-0677">Repeat</keyword>
<keyword evidence="2 3" id="KW-0802">TPR repeat</keyword>
<feature type="compositionally biased region" description="Basic and acidic residues" evidence="4">
    <location>
        <begin position="1"/>
        <end position="10"/>
    </location>
</feature>
<feature type="repeat" description="TPR" evidence="3">
    <location>
        <begin position="1042"/>
        <end position="1075"/>
    </location>
</feature>
<reference evidence="5" key="1">
    <citation type="submission" date="2021-02" db="EMBL/GenBank/DDBJ databases">
        <authorList>
            <person name="Dougan E. K."/>
            <person name="Rhodes N."/>
            <person name="Thang M."/>
            <person name="Chan C."/>
        </authorList>
    </citation>
    <scope>NUCLEOTIDE SEQUENCE</scope>
</reference>
<evidence type="ECO:0000313" key="5">
    <source>
        <dbReference type="EMBL" id="CAE8639029.1"/>
    </source>
</evidence>
<dbReference type="AlphaFoldDB" id="A0A813HNC2"/>
<feature type="compositionally biased region" description="Low complexity" evidence="4">
    <location>
        <begin position="69"/>
        <end position="81"/>
    </location>
</feature>
<feature type="compositionally biased region" description="Basic and acidic residues" evidence="4">
    <location>
        <begin position="931"/>
        <end position="943"/>
    </location>
</feature>
<organism evidence="5 6">
    <name type="scientific">Polarella glacialis</name>
    <name type="common">Dinoflagellate</name>
    <dbReference type="NCBI Taxonomy" id="89957"/>
    <lineage>
        <taxon>Eukaryota</taxon>
        <taxon>Sar</taxon>
        <taxon>Alveolata</taxon>
        <taxon>Dinophyceae</taxon>
        <taxon>Suessiales</taxon>
        <taxon>Suessiaceae</taxon>
        <taxon>Polarella</taxon>
    </lineage>
</organism>
<dbReference type="InterPro" id="IPR019734">
    <property type="entry name" value="TPR_rpt"/>
</dbReference>
<evidence type="ECO:0000256" key="1">
    <source>
        <dbReference type="ARBA" id="ARBA00022737"/>
    </source>
</evidence>
<gene>
    <name evidence="5" type="ORF">PGLA1383_LOCUS54099</name>
</gene>
<feature type="compositionally biased region" description="Polar residues" evidence="4">
    <location>
        <begin position="955"/>
        <end position="971"/>
    </location>
</feature>
<feature type="region of interest" description="Disordered" evidence="4">
    <location>
        <begin position="896"/>
        <end position="983"/>
    </location>
</feature>
<dbReference type="SUPFAM" id="SSF48452">
    <property type="entry name" value="TPR-like"/>
    <property type="match status" value="4"/>
</dbReference>
<protein>
    <submittedName>
        <fullName evidence="5">Uncharacterized protein</fullName>
    </submittedName>
</protein>
<feature type="repeat" description="TPR" evidence="3">
    <location>
        <begin position="198"/>
        <end position="231"/>
    </location>
</feature>